<dbReference type="EMBL" id="QENY01000020">
    <property type="protein sequence ID" value="PVX49331.1"/>
    <property type="molecule type" value="Genomic_DNA"/>
</dbReference>
<accession>A0A2U0U085</accession>
<dbReference type="Pfam" id="PF13715">
    <property type="entry name" value="CarbopepD_reg_2"/>
    <property type="match status" value="1"/>
</dbReference>
<dbReference type="SUPFAM" id="SSF49464">
    <property type="entry name" value="Carboxypeptidase regulatory domain-like"/>
    <property type="match status" value="1"/>
</dbReference>
<dbReference type="OrthoDB" id="1413766at2"/>
<organism evidence="1 2">
    <name type="scientific">Hallella colorans</name>
    <dbReference type="NCBI Taxonomy" id="1703337"/>
    <lineage>
        <taxon>Bacteria</taxon>
        <taxon>Pseudomonadati</taxon>
        <taxon>Bacteroidota</taxon>
        <taxon>Bacteroidia</taxon>
        <taxon>Bacteroidales</taxon>
        <taxon>Prevotellaceae</taxon>
        <taxon>Hallella</taxon>
    </lineage>
</organism>
<protein>
    <submittedName>
        <fullName evidence="1">Carboxypeptidase-like protein</fullName>
    </submittedName>
</protein>
<name>A0A2U0U085_9BACT</name>
<evidence type="ECO:0000313" key="1">
    <source>
        <dbReference type="EMBL" id="PVX49331.1"/>
    </source>
</evidence>
<dbReference type="AlphaFoldDB" id="A0A2U0U085"/>
<keyword evidence="1" id="KW-0121">Carboxypeptidase</keyword>
<keyword evidence="1" id="KW-0645">Protease</keyword>
<sequence>MLYLQETSVFYFFMPMKTHRFFFLIFMLIVEQLCSAQEPITITGKVTDADNGRAMCAVSIMADDGHTGTVTNEDGLFILKVPTSTQTINFSHLGYKTRSITLPQKTVFLKIKLKPTTVILKEVLVADPETVLKTAIRNIPVNYSSRPLSQQCFYRETTRKGKRYIYVAEAITDMYKRSYAHGVTYDKVAIRKARRLISTQSSDTLGAKIAGGPTIPIYLDIVKNLDYLLNDKQLALYQFSMMPSPSDNNNAQVVVRIEPKYVTEYALLWGDFYINTETYAIKHVDLQLDMRDRNKATKFMLKSKPIGVRFTPRSLTIHINYQENAFGQLSLNYIRTDTDFKCEWKRKLFASPYRVTSEMVVTHEAPDAFMTIKGRDAFRKHEALYDHPEYFGDPEFWEQYNIIAPTESLEKGIERFIKKNNKH</sequence>
<comment type="caution">
    <text evidence="1">The sequence shown here is derived from an EMBL/GenBank/DDBJ whole genome shotgun (WGS) entry which is preliminary data.</text>
</comment>
<dbReference type="GO" id="GO:0004180">
    <property type="term" value="F:carboxypeptidase activity"/>
    <property type="evidence" value="ECO:0007669"/>
    <property type="project" value="UniProtKB-KW"/>
</dbReference>
<reference evidence="1 2" key="1">
    <citation type="submission" date="2018-05" db="EMBL/GenBank/DDBJ databases">
        <title>Genomic Encyclopedia of Type Strains, Phase IV (KMG-IV): sequencing the most valuable type-strain genomes for metagenomic binning, comparative biology and taxonomic classification.</title>
        <authorList>
            <person name="Goeker M."/>
        </authorList>
    </citation>
    <scope>NUCLEOTIDE SEQUENCE [LARGE SCALE GENOMIC DNA]</scope>
    <source>
        <strain evidence="1 2">DSM 100333</strain>
    </source>
</reference>
<proteinExistence type="predicted"/>
<dbReference type="Proteomes" id="UP000245870">
    <property type="component" value="Unassembled WGS sequence"/>
</dbReference>
<dbReference type="Gene3D" id="2.60.40.1120">
    <property type="entry name" value="Carboxypeptidase-like, regulatory domain"/>
    <property type="match status" value="1"/>
</dbReference>
<evidence type="ECO:0000313" key="2">
    <source>
        <dbReference type="Proteomes" id="UP000245870"/>
    </source>
</evidence>
<keyword evidence="2" id="KW-1185">Reference proteome</keyword>
<dbReference type="InterPro" id="IPR008969">
    <property type="entry name" value="CarboxyPept-like_regulatory"/>
</dbReference>
<gene>
    <name evidence="1" type="ORF">C7379_12025</name>
</gene>
<keyword evidence="1" id="KW-0378">Hydrolase</keyword>